<dbReference type="PANTHER" id="PTHR11373:SF4">
    <property type="entry name" value="DEOXYNUCLEOSIDE TRIPHOSPHATE TRIPHOSPHOHYDROLASE SAMHD1"/>
    <property type="match status" value="1"/>
</dbReference>
<sequence length="392" mass="45502">MGAFCKEDACFSPLDTGFTSSQQLRFSKHVHDNVHGNIYLDSLSLKFIDTEQFQRLRDLKQLGLLHDVGHGPFSHLFEREFLPRVCSGSKWSHEEMSVKMVDHIMDEHHIDVDSEMIKKVKEMILASSEFSIPIASKEKHFLYDIVANGRNGIDVDKFDYIVRDCRACGLGCNFEFQRLMETMRVLDDEICYRAKDYLTIHKLFSTRADLYRTVYTHPKVKAIELMVADALLEANDFLEISSSIEDPSDYWKLDDSILKTIEIAPNQELKKARDLILRIHRRNLYQKNGGVILRKEDVSVSNVRIDLTRGRHNPLESINFFKDYESDEKFSIPDDRISHLLPSYCQDMIVRVYSKKPELVGAISEAFENFQLKTYGIKAQVHATPEKKKRRL</sequence>
<evidence type="ECO:0000259" key="2">
    <source>
        <dbReference type="Pfam" id="PF19276"/>
    </source>
</evidence>
<dbReference type="SUPFAM" id="SSF109604">
    <property type="entry name" value="HD-domain/PDEase-like"/>
    <property type="match status" value="1"/>
</dbReference>
<dbReference type="GO" id="GO:0008832">
    <property type="term" value="F:dGTPase activity"/>
    <property type="evidence" value="ECO:0007669"/>
    <property type="project" value="TreeGrafter"/>
</dbReference>
<evidence type="ECO:0000313" key="4">
    <source>
        <dbReference type="Proteomes" id="UP001281410"/>
    </source>
</evidence>
<dbReference type="GO" id="GO:0006203">
    <property type="term" value="P:dGTP catabolic process"/>
    <property type="evidence" value="ECO:0007669"/>
    <property type="project" value="TreeGrafter"/>
</dbReference>
<dbReference type="InterPro" id="IPR050135">
    <property type="entry name" value="dGTPase-like"/>
</dbReference>
<dbReference type="EMBL" id="JANJYJ010000010">
    <property type="protein sequence ID" value="KAK3183551.1"/>
    <property type="molecule type" value="Genomic_DNA"/>
</dbReference>
<feature type="domain" description="HD-associated" evidence="2">
    <location>
        <begin position="176"/>
        <end position="300"/>
    </location>
</feature>
<proteinExistence type="predicted"/>
<reference evidence="3" key="1">
    <citation type="journal article" date="2023" name="Plant J.">
        <title>Genome sequences and population genomics provide insights into the demographic history, inbreeding, and mutation load of two 'living fossil' tree species of Dipteronia.</title>
        <authorList>
            <person name="Feng Y."/>
            <person name="Comes H.P."/>
            <person name="Chen J."/>
            <person name="Zhu S."/>
            <person name="Lu R."/>
            <person name="Zhang X."/>
            <person name="Li P."/>
            <person name="Qiu J."/>
            <person name="Olsen K.M."/>
            <person name="Qiu Y."/>
        </authorList>
    </citation>
    <scope>NUCLEOTIDE SEQUENCE</scope>
    <source>
        <strain evidence="3">NBL</strain>
    </source>
</reference>
<evidence type="ECO:0000259" key="1">
    <source>
        <dbReference type="Pfam" id="PF01966"/>
    </source>
</evidence>
<dbReference type="PANTHER" id="PTHR11373">
    <property type="entry name" value="DEOXYNUCLEOSIDE TRIPHOSPHATE TRIPHOSPHOHYDROLASE"/>
    <property type="match status" value="1"/>
</dbReference>
<dbReference type="InterPro" id="IPR045509">
    <property type="entry name" value="HD_assoc_2"/>
</dbReference>
<name>A0AAD9ZK98_9ROSI</name>
<dbReference type="Gene3D" id="1.10.3210.10">
    <property type="entry name" value="Hypothetical protein af1432"/>
    <property type="match status" value="2"/>
</dbReference>
<organism evidence="3 4">
    <name type="scientific">Dipteronia sinensis</name>
    <dbReference type="NCBI Taxonomy" id="43782"/>
    <lineage>
        <taxon>Eukaryota</taxon>
        <taxon>Viridiplantae</taxon>
        <taxon>Streptophyta</taxon>
        <taxon>Embryophyta</taxon>
        <taxon>Tracheophyta</taxon>
        <taxon>Spermatophyta</taxon>
        <taxon>Magnoliopsida</taxon>
        <taxon>eudicotyledons</taxon>
        <taxon>Gunneridae</taxon>
        <taxon>Pentapetalae</taxon>
        <taxon>rosids</taxon>
        <taxon>malvids</taxon>
        <taxon>Sapindales</taxon>
        <taxon>Sapindaceae</taxon>
        <taxon>Hippocastanoideae</taxon>
        <taxon>Acereae</taxon>
        <taxon>Dipteronia</taxon>
    </lineage>
</organism>
<dbReference type="Pfam" id="PF01966">
    <property type="entry name" value="HD"/>
    <property type="match status" value="1"/>
</dbReference>
<dbReference type="GO" id="GO:0005634">
    <property type="term" value="C:nucleus"/>
    <property type="evidence" value="ECO:0007669"/>
    <property type="project" value="TreeGrafter"/>
</dbReference>
<keyword evidence="4" id="KW-1185">Reference proteome</keyword>
<dbReference type="Pfam" id="PF19276">
    <property type="entry name" value="HD_assoc_2"/>
    <property type="match status" value="1"/>
</dbReference>
<evidence type="ECO:0008006" key="5">
    <source>
        <dbReference type="Google" id="ProtNLM"/>
    </source>
</evidence>
<dbReference type="Proteomes" id="UP001281410">
    <property type="component" value="Unassembled WGS sequence"/>
</dbReference>
<comment type="caution">
    <text evidence="3">The sequence shown here is derived from an EMBL/GenBank/DDBJ whole genome shotgun (WGS) entry which is preliminary data.</text>
</comment>
<dbReference type="InterPro" id="IPR006674">
    <property type="entry name" value="HD_domain"/>
</dbReference>
<dbReference type="InterPro" id="IPR003607">
    <property type="entry name" value="HD/PDEase_dom"/>
</dbReference>
<dbReference type="AlphaFoldDB" id="A0AAD9ZK98"/>
<dbReference type="CDD" id="cd00077">
    <property type="entry name" value="HDc"/>
    <property type="match status" value="1"/>
</dbReference>
<evidence type="ECO:0000313" key="3">
    <source>
        <dbReference type="EMBL" id="KAK3183551.1"/>
    </source>
</evidence>
<gene>
    <name evidence="3" type="ORF">Dsin_030837</name>
</gene>
<feature type="domain" description="HD" evidence="1">
    <location>
        <begin position="59"/>
        <end position="131"/>
    </location>
</feature>
<accession>A0AAD9ZK98</accession>
<protein>
    <recommendedName>
        <fullName evidence="5">HD domain-containing protein</fullName>
    </recommendedName>
</protein>